<dbReference type="PRINTS" id="PR01853">
    <property type="entry name" value="YAJCTRNLCASE"/>
</dbReference>
<evidence type="ECO:0000256" key="9">
    <source>
        <dbReference type="ARBA" id="ARBA00023136"/>
    </source>
</evidence>
<evidence type="ECO:0000313" key="11">
    <source>
        <dbReference type="EMBL" id="TCQ07956.1"/>
    </source>
</evidence>
<evidence type="ECO:0000313" key="12">
    <source>
        <dbReference type="Proteomes" id="UP000295504"/>
    </source>
</evidence>
<dbReference type="GO" id="GO:0015031">
    <property type="term" value="P:protein transport"/>
    <property type="evidence" value="ECO:0007669"/>
    <property type="project" value="UniProtKB-KW"/>
</dbReference>
<comment type="caution">
    <text evidence="11">The sequence shown here is derived from an EMBL/GenBank/DDBJ whole genome shotgun (WGS) entry which is preliminary data.</text>
</comment>
<dbReference type="OrthoDB" id="9800132at2"/>
<dbReference type="NCBIfam" id="TIGR00739">
    <property type="entry name" value="yajC"/>
    <property type="match status" value="1"/>
</dbReference>
<evidence type="ECO:0000256" key="1">
    <source>
        <dbReference type="ARBA" id="ARBA00004162"/>
    </source>
</evidence>
<evidence type="ECO:0000256" key="7">
    <source>
        <dbReference type="ARBA" id="ARBA00022989"/>
    </source>
</evidence>
<sequence length="90" mass="9992">METLSQLVLPFGFAAGIYFLMIRPQQKKDKKIKNMRNNLKVGDEVTTIGGIYGKVIKIKDDIITIEVGSDKTKLAIAKWAVGDVVNPENN</sequence>
<comment type="subcellular location">
    <subcellularLocation>
        <location evidence="1">Cell membrane</location>
        <topology evidence="1">Single-pass membrane protein</topology>
    </subcellularLocation>
</comment>
<keyword evidence="12" id="KW-1185">Reference proteome</keyword>
<evidence type="ECO:0000256" key="8">
    <source>
        <dbReference type="ARBA" id="ARBA00023010"/>
    </source>
</evidence>
<organism evidence="11 12">
    <name type="scientific">Serpentinicella alkaliphila</name>
    <dbReference type="NCBI Taxonomy" id="1734049"/>
    <lineage>
        <taxon>Bacteria</taxon>
        <taxon>Bacillati</taxon>
        <taxon>Bacillota</taxon>
        <taxon>Clostridia</taxon>
        <taxon>Peptostreptococcales</taxon>
        <taxon>Natronincolaceae</taxon>
        <taxon>Serpentinicella</taxon>
    </lineage>
</organism>
<dbReference type="EMBL" id="SLYC01000001">
    <property type="protein sequence ID" value="TCQ07956.1"/>
    <property type="molecule type" value="Genomic_DNA"/>
</dbReference>
<dbReference type="InterPro" id="IPR003849">
    <property type="entry name" value="Preprotein_translocase_YajC"/>
</dbReference>
<evidence type="ECO:0000256" key="6">
    <source>
        <dbReference type="ARBA" id="ARBA00022927"/>
    </source>
</evidence>
<dbReference type="RefSeq" id="WP_132847133.1">
    <property type="nucleotide sequence ID" value="NZ_CP058648.1"/>
</dbReference>
<evidence type="ECO:0000256" key="2">
    <source>
        <dbReference type="ARBA" id="ARBA00006742"/>
    </source>
</evidence>
<comment type="similarity">
    <text evidence="2">Belongs to the YajC family.</text>
</comment>
<dbReference type="AlphaFoldDB" id="A0A4R2TXK4"/>
<keyword evidence="3" id="KW-0813">Transport</keyword>
<protein>
    <submittedName>
        <fullName evidence="11">Preprotein translocase subunit YajC</fullName>
    </submittedName>
</protein>
<keyword evidence="4" id="KW-1003">Cell membrane</keyword>
<dbReference type="SMART" id="SM01323">
    <property type="entry name" value="YajC"/>
    <property type="match status" value="1"/>
</dbReference>
<proteinExistence type="inferred from homology"/>
<feature type="transmembrane region" description="Helical" evidence="10">
    <location>
        <begin position="6"/>
        <end position="22"/>
    </location>
</feature>
<reference evidence="11 12" key="1">
    <citation type="submission" date="2019-03" db="EMBL/GenBank/DDBJ databases">
        <title>Genomic Encyclopedia of Type Strains, Phase IV (KMG-IV): sequencing the most valuable type-strain genomes for metagenomic binning, comparative biology and taxonomic classification.</title>
        <authorList>
            <person name="Goeker M."/>
        </authorList>
    </citation>
    <scope>NUCLEOTIDE SEQUENCE [LARGE SCALE GENOMIC DNA]</scope>
    <source>
        <strain evidence="11 12">DSM 100013</strain>
    </source>
</reference>
<keyword evidence="7 10" id="KW-1133">Transmembrane helix</keyword>
<name>A0A4R2TXK4_9FIRM</name>
<dbReference type="Proteomes" id="UP000295504">
    <property type="component" value="Unassembled WGS sequence"/>
</dbReference>
<evidence type="ECO:0000256" key="5">
    <source>
        <dbReference type="ARBA" id="ARBA00022692"/>
    </source>
</evidence>
<evidence type="ECO:0000256" key="3">
    <source>
        <dbReference type="ARBA" id="ARBA00022448"/>
    </source>
</evidence>
<dbReference type="PANTHER" id="PTHR33909:SF1">
    <property type="entry name" value="SEC TRANSLOCON ACCESSORY COMPLEX SUBUNIT YAJC"/>
    <property type="match status" value="1"/>
</dbReference>
<gene>
    <name evidence="11" type="ORF">EDD79_100139</name>
</gene>
<accession>A0A4R2TXK4</accession>
<dbReference type="PANTHER" id="PTHR33909">
    <property type="entry name" value="SEC TRANSLOCON ACCESSORY COMPLEX SUBUNIT YAJC"/>
    <property type="match status" value="1"/>
</dbReference>
<keyword evidence="8" id="KW-0811">Translocation</keyword>
<evidence type="ECO:0000256" key="4">
    <source>
        <dbReference type="ARBA" id="ARBA00022475"/>
    </source>
</evidence>
<dbReference type="GO" id="GO:0005886">
    <property type="term" value="C:plasma membrane"/>
    <property type="evidence" value="ECO:0007669"/>
    <property type="project" value="UniProtKB-SubCell"/>
</dbReference>
<dbReference type="Pfam" id="PF02699">
    <property type="entry name" value="YajC"/>
    <property type="match status" value="1"/>
</dbReference>
<keyword evidence="5 10" id="KW-0812">Transmembrane</keyword>
<evidence type="ECO:0000256" key="10">
    <source>
        <dbReference type="SAM" id="Phobius"/>
    </source>
</evidence>
<keyword evidence="9 10" id="KW-0472">Membrane</keyword>
<keyword evidence="6" id="KW-0653">Protein transport</keyword>